<evidence type="ECO:0000313" key="3">
    <source>
        <dbReference type="Proteomes" id="UP001066276"/>
    </source>
</evidence>
<protein>
    <submittedName>
        <fullName evidence="2">Uncharacterized protein</fullName>
    </submittedName>
</protein>
<name>A0AAV7QU10_PLEWA</name>
<accession>A0AAV7QU10</accession>
<sequence length="115" mass="12783">MAPQALQARSWSVVVLRSSSATPPRRRPGRPTCRILYVRAAKKPVTRMDPKVDFAPGGNLPRPAASPCSPLGSRLQFKPRLYQAATSLWSCRGQAASTDPVGFRRPFRTKKKPRR</sequence>
<gene>
    <name evidence="2" type="ORF">NDU88_009866</name>
</gene>
<reference evidence="2" key="1">
    <citation type="journal article" date="2022" name="bioRxiv">
        <title>Sequencing and chromosome-scale assembly of the giantPleurodeles waltlgenome.</title>
        <authorList>
            <person name="Brown T."/>
            <person name="Elewa A."/>
            <person name="Iarovenko S."/>
            <person name="Subramanian E."/>
            <person name="Araus A.J."/>
            <person name="Petzold A."/>
            <person name="Susuki M."/>
            <person name="Suzuki K.-i.T."/>
            <person name="Hayashi T."/>
            <person name="Toyoda A."/>
            <person name="Oliveira C."/>
            <person name="Osipova E."/>
            <person name="Leigh N.D."/>
            <person name="Simon A."/>
            <person name="Yun M.H."/>
        </authorList>
    </citation>
    <scope>NUCLEOTIDE SEQUENCE</scope>
    <source>
        <strain evidence="2">20211129_DDA</strain>
        <tissue evidence="2">Liver</tissue>
    </source>
</reference>
<proteinExistence type="predicted"/>
<comment type="caution">
    <text evidence="2">The sequence shown here is derived from an EMBL/GenBank/DDBJ whole genome shotgun (WGS) entry which is preliminary data.</text>
</comment>
<feature type="region of interest" description="Disordered" evidence="1">
    <location>
        <begin position="48"/>
        <end position="69"/>
    </location>
</feature>
<dbReference type="Proteomes" id="UP001066276">
    <property type="component" value="Chromosome 6"/>
</dbReference>
<evidence type="ECO:0000256" key="1">
    <source>
        <dbReference type="SAM" id="MobiDB-lite"/>
    </source>
</evidence>
<evidence type="ECO:0000313" key="2">
    <source>
        <dbReference type="EMBL" id="KAJ1143558.1"/>
    </source>
</evidence>
<dbReference type="AlphaFoldDB" id="A0AAV7QU10"/>
<dbReference type="EMBL" id="JANPWB010000010">
    <property type="protein sequence ID" value="KAJ1143558.1"/>
    <property type="molecule type" value="Genomic_DNA"/>
</dbReference>
<feature type="region of interest" description="Disordered" evidence="1">
    <location>
        <begin position="94"/>
        <end position="115"/>
    </location>
</feature>
<feature type="compositionally biased region" description="Basic residues" evidence="1">
    <location>
        <begin position="105"/>
        <end position="115"/>
    </location>
</feature>
<keyword evidence="3" id="KW-1185">Reference proteome</keyword>
<organism evidence="2 3">
    <name type="scientific">Pleurodeles waltl</name>
    <name type="common">Iberian ribbed newt</name>
    <dbReference type="NCBI Taxonomy" id="8319"/>
    <lineage>
        <taxon>Eukaryota</taxon>
        <taxon>Metazoa</taxon>
        <taxon>Chordata</taxon>
        <taxon>Craniata</taxon>
        <taxon>Vertebrata</taxon>
        <taxon>Euteleostomi</taxon>
        <taxon>Amphibia</taxon>
        <taxon>Batrachia</taxon>
        <taxon>Caudata</taxon>
        <taxon>Salamandroidea</taxon>
        <taxon>Salamandridae</taxon>
        <taxon>Pleurodelinae</taxon>
        <taxon>Pleurodeles</taxon>
    </lineage>
</organism>